<dbReference type="Gene3D" id="3.20.20.70">
    <property type="entry name" value="Aldolase class I"/>
    <property type="match status" value="1"/>
</dbReference>
<protein>
    <recommendedName>
        <fullName evidence="2">FMN-dependent dehydrogenase domain-containing protein</fullName>
    </recommendedName>
</protein>
<dbReference type="SUPFAM" id="SSF51395">
    <property type="entry name" value="FMN-linked oxidoreductases"/>
    <property type="match status" value="1"/>
</dbReference>
<organism evidence="3 4">
    <name type="scientific">Aspergillus puulaauensis</name>
    <dbReference type="NCBI Taxonomy" id="1220207"/>
    <lineage>
        <taxon>Eukaryota</taxon>
        <taxon>Fungi</taxon>
        <taxon>Dikarya</taxon>
        <taxon>Ascomycota</taxon>
        <taxon>Pezizomycotina</taxon>
        <taxon>Eurotiomycetes</taxon>
        <taxon>Eurotiomycetidae</taxon>
        <taxon>Eurotiales</taxon>
        <taxon>Aspergillaceae</taxon>
        <taxon>Aspergillus</taxon>
    </lineage>
</organism>
<evidence type="ECO:0000313" key="3">
    <source>
        <dbReference type="EMBL" id="BCS28417.1"/>
    </source>
</evidence>
<evidence type="ECO:0000313" key="4">
    <source>
        <dbReference type="Proteomes" id="UP000654913"/>
    </source>
</evidence>
<name>A0A7R7XVB8_9EURO</name>
<dbReference type="InterPro" id="IPR000262">
    <property type="entry name" value="FMN-dep_DH"/>
</dbReference>
<evidence type="ECO:0000256" key="1">
    <source>
        <dbReference type="ARBA" id="ARBA00001917"/>
    </source>
</evidence>
<accession>A0A7R7XVB8</accession>
<dbReference type="EMBL" id="AP024448">
    <property type="protein sequence ID" value="BCS28417.1"/>
    <property type="molecule type" value="Genomic_DNA"/>
</dbReference>
<dbReference type="KEGG" id="apuu:APUU_61465S"/>
<dbReference type="AlphaFoldDB" id="A0A7R7XVB8"/>
<gene>
    <name evidence="3" type="ORF">APUU_61465S</name>
</gene>
<feature type="domain" description="FMN-dependent dehydrogenase" evidence="2">
    <location>
        <begin position="36"/>
        <end position="81"/>
    </location>
</feature>
<dbReference type="Pfam" id="PF01070">
    <property type="entry name" value="FMN_dh"/>
    <property type="match status" value="1"/>
</dbReference>
<dbReference type="GeneID" id="64978414"/>
<comment type="cofactor">
    <cofactor evidence="1">
        <name>FMN</name>
        <dbReference type="ChEBI" id="CHEBI:58210"/>
    </cofactor>
</comment>
<sequence length="90" mass="10060">MSETHGDYQKVIYTNGMHHNLRPGVTTDPRRLEAQARQTLNKKSFDYIRGGAGGKSTMARNRSAFDQWTLIPRMLTTVSVSALAPRVNPS</sequence>
<evidence type="ECO:0000259" key="2">
    <source>
        <dbReference type="Pfam" id="PF01070"/>
    </source>
</evidence>
<dbReference type="InterPro" id="IPR013785">
    <property type="entry name" value="Aldolase_TIM"/>
</dbReference>
<reference evidence="3" key="2">
    <citation type="submission" date="2021-02" db="EMBL/GenBank/DDBJ databases">
        <title>Aspergillus puulaauensis MK2 genome sequence.</title>
        <authorList>
            <person name="Futagami T."/>
            <person name="Mori K."/>
            <person name="Kadooka C."/>
            <person name="Tanaka T."/>
        </authorList>
    </citation>
    <scope>NUCLEOTIDE SEQUENCE</scope>
    <source>
        <strain evidence="3">MK2</strain>
    </source>
</reference>
<dbReference type="GO" id="GO:0016491">
    <property type="term" value="F:oxidoreductase activity"/>
    <property type="evidence" value="ECO:0007669"/>
    <property type="project" value="InterPro"/>
</dbReference>
<dbReference type="OrthoDB" id="25826at2759"/>
<keyword evidence="4" id="KW-1185">Reference proteome</keyword>
<proteinExistence type="predicted"/>
<dbReference type="Proteomes" id="UP000654913">
    <property type="component" value="Chromosome 6"/>
</dbReference>
<reference evidence="3" key="1">
    <citation type="submission" date="2021-01" db="EMBL/GenBank/DDBJ databases">
        <authorList>
            <consortium name="Aspergillus puulaauensis MK2 genome sequencing consortium"/>
            <person name="Kazuki M."/>
            <person name="Futagami T."/>
        </authorList>
    </citation>
    <scope>NUCLEOTIDE SEQUENCE</scope>
    <source>
        <strain evidence="3">MK2</strain>
    </source>
</reference>
<dbReference type="RefSeq" id="XP_041560603.1">
    <property type="nucleotide sequence ID" value="XM_041694810.1"/>
</dbReference>